<dbReference type="RefSeq" id="WP_344522628.1">
    <property type="nucleotide sequence ID" value="NZ_BAAAPE010000001.1"/>
</dbReference>
<dbReference type="EMBL" id="BAAAPE010000001">
    <property type="protein sequence ID" value="GAA2059560.1"/>
    <property type="molecule type" value="Genomic_DNA"/>
</dbReference>
<feature type="transmembrane region" description="Helical" evidence="1">
    <location>
        <begin position="102"/>
        <end position="119"/>
    </location>
</feature>
<keyword evidence="1" id="KW-1133">Transmembrane helix</keyword>
<reference evidence="3" key="1">
    <citation type="journal article" date="2019" name="Int. J. Syst. Evol. Microbiol.">
        <title>The Global Catalogue of Microorganisms (GCM) 10K type strain sequencing project: providing services to taxonomists for standard genome sequencing and annotation.</title>
        <authorList>
            <consortium name="The Broad Institute Genomics Platform"/>
            <consortium name="The Broad Institute Genome Sequencing Center for Infectious Disease"/>
            <person name="Wu L."/>
            <person name="Ma J."/>
        </authorList>
    </citation>
    <scope>NUCLEOTIDE SEQUENCE [LARGE SCALE GENOMIC DNA]</scope>
    <source>
        <strain evidence="3">JCM 15478</strain>
    </source>
</reference>
<protein>
    <recommendedName>
        <fullName evidence="4">Integral membrane protein</fullName>
    </recommendedName>
</protein>
<keyword evidence="1" id="KW-0472">Membrane</keyword>
<comment type="caution">
    <text evidence="2">The sequence shown here is derived from an EMBL/GenBank/DDBJ whole genome shotgun (WGS) entry which is preliminary data.</text>
</comment>
<accession>A0ABP5GWS9</accession>
<keyword evidence="3" id="KW-1185">Reference proteome</keyword>
<evidence type="ECO:0000313" key="3">
    <source>
        <dbReference type="Proteomes" id="UP001500016"/>
    </source>
</evidence>
<name>A0ABP5GWS9_9ACTN</name>
<proteinExistence type="predicted"/>
<sequence>MSNASGTVPGPRRVRAALVQGGFMGLGGAAMAESDPGLSLASGTALGAGAGVLFGLLAPRLALGGAWSRREDVRKTFRWRVFRPLLVVLYVVLAVGNVQTGRWILGAFMVVAAAVFLLLPRPSRDGSGA</sequence>
<organism evidence="2 3">
    <name type="scientific">Streptomyces albiaxialis</name>
    <dbReference type="NCBI Taxonomy" id="329523"/>
    <lineage>
        <taxon>Bacteria</taxon>
        <taxon>Bacillati</taxon>
        <taxon>Actinomycetota</taxon>
        <taxon>Actinomycetes</taxon>
        <taxon>Kitasatosporales</taxon>
        <taxon>Streptomycetaceae</taxon>
        <taxon>Streptomyces</taxon>
    </lineage>
</organism>
<feature type="transmembrane region" description="Helical" evidence="1">
    <location>
        <begin position="79"/>
        <end position="96"/>
    </location>
</feature>
<dbReference type="Proteomes" id="UP001500016">
    <property type="component" value="Unassembled WGS sequence"/>
</dbReference>
<evidence type="ECO:0000313" key="2">
    <source>
        <dbReference type="EMBL" id="GAA2059560.1"/>
    </source>
</evidence>
<evidence type="ECO:0000256" key="1">
    <source>
        <dbReference type="SAM" id="Phobius"/>
    </source>
</evidence>
<evidence type="ECO:0008006" key="4">
    <source>
        <dbReference type="Google" id="ProtNLM"/>
    </source>
</evidence>
<gene>
    <name evidence="2" type="ORF">GCM10009801_00370</name>
</gene>
<keyword evidence="1" id="KW-0812">Transmembrane</keyword>